<evidence type="ECO:0000256" key="1">
    <source>
        <dbReference type="ARBA" id="ARBA00010996"/>
    </source>
</evidence>
<dbReference type="InterPro" id="IPR003782">
    <property type="entry name" value="SCO1/SenC"/>
</dbReference>
<evidence type="ECO:0000256" key="2">
    <source>
        <dbReference type="ARBA" id="ARBA00023008"/>
    </source>
</evidence>
<dbReference type="InterPro" id="IPR013766">
    <property type="entry name" value="Thioredoxin_domain"/>
</dbReference>
<dbReference type="STRING" id="1069642.Bdt_2418"/>
<keyword evidence="4" id="KW-1015">Disulfide bond</keyword>
<feature type="domain" description="Thioredoxin" evidence="6">
    <location>
        <begin position="26"/>
        <end position="194"/>
    </location>
</feature>
<sequence length="329" mass="37247">MKKILLSVLVLVPVVFFLWNKHASKTGLNPKAVEFKMPTGGDFQIPSTLGLFNSSDKKGKVLFVFFGFALCPHICPMTLTNLDRMIQSLPADNQNKVEVLFISIDPERDTLESLQKHLNNFKSPMVAATDTHENLKAITALFGARYSRIRTGSSFFVDHTSQVFVINSRGEWVETLDYNVPAEEYRQALETADDKKPLAERQISLKNVSLLGENLNCDLASQTFCEISTIQNTYRIEMTPQPVQEAQPTTVTVHIKNSISTPLLLDFEGVEQDMGFIRPVLTGSGNTYQTSFELPVCELSEMQWRVRLVLESQNRERAALQFYMKTKRQ</sequence>
<accession>K7YQG5</accession>
<feature type="binding site" evidence="3">
    <location>
        <position position="75"/>
    </location>
    <ligand>
        <name>Cu cation</name>
        <dbReference type="ChEBI" id="CHEBI:23378"/>
    </ligand>
</feature>
<proteinExistence type="inferred from homology"/>
<dbReference type="CDD" id="cd02968">
    <property type="entry name" value="SCO"/>
    <property type="match status" value="1"/>
</dbReference>
<reference evidence="7 8" key="1">
    <citation type="journal article" date="2012" name="BMC Genomics">
        <title>Genome analysis of a simultaneously predatory and prey-independent, novel Bdellovibrio bacteriovorus from the River Tiber, supports in silico predictions of both ancient and recent lateral gene transfer from diverse bacteria.</title>
        <authorList>
            <person name="Hobley L."/>
            <person name="Lerner T.R."/>
            <person name="Williams L.E."/>
            <person name="Lambert C."/>
            <person name="Till R."/>
            <person name="Milner D.S."/>
            <person name="Basford S.M."/>
            <person name="Capeness M.J."/>
            <person name="Fenton A.K."/>
            <person name="Atterbury R.J."/>
            <person name="Harris M.A."/>
            <person name="Sockett R.E."/>
        </authorList>
    </citation>
    <scope>NUCLEOTIDE SEQUENCE [LARGE SCALE GENOMIC DNA]</scope>
    <source>
        <strain evidence="7 8">Tiberius</strain>
    </source>
</reference>
<keyword evidence="2 3" id="KW-0186">Copper</keyword>
<evidence type="ECO:0000256" key="3">
    <source>
        <dbReference type="PIRSR" id="PIRSR603782-1"/>
    </source>
</evidence>
<dbReference type="PATRIC" id="fig|1069642.3.peg.2391"/>
<keyword evidence="5" id="KW-1133">Transmembrane helix</keyword>
<dbReference type="OrthoDB" id="5295811at2"/>
<feature type="disulfide bond" description="Redox-active" evidence="4">
    <location>
        <begin position="71"/>
        <end position="75"/>
    </location>
</feature>
<organism evidence="7 8">
    <name type="scientific">Bdellovibrio bacteriovorus str. Tiberius</name>
    <dbReference type="NCBI Taxonomy" id="1069642"/>
    <lineage>
        <taxon>Bacteria</taxon>
        <taxon>Pseudomonadati</taxon>
        <taxon>Bdellovibrionota</taxon>
        <taxon>Bdellovibrionia</taxon>
        <taxon>Bdellovibrionales</taxon>
        <taxon>Pseudobdellovibrionaceae</taxon>
        <taxon>Bdellovibrio</taxon>
    </lineage>
</organism>
<dbReference type="PROSITE" id="PS51352">
    <property type="entry name" value="THIOREDOXIN_2"/>
    <property type="match status" value="1"/>
</dbReference>
<name>K7YQG5_BDEBC</name>
<dbReference type="PANTHER" id="PTHR12151">
    <property type="entry name" value="ELECTRON TRANSPORT PROTIN SCO1/SENC FAMILY MEMBER"/>
    <property type="match status" value="1"/>
</dbReference>
<protein>
    <submittedName>
        <fullName evidence="7">Sco1/SenC family protein</fullName>
    </submittedName>
</protein>
<feature type="binding site" evidence="3">
    <location>
        <position position="159"/>
    </location>
    <ligand>
        <name>Cu cation</name>
        <dbReference type="ChEBI" id="CHEBI:23378"/>
    </ligand>
</feature>
<keyword evidence="3" id="KW-0479">Metal-binding</keyword>
<comment type="similarity">
    <text evidence="1">Belongs to the SCO1/2 family.</text>
</comment>
<dbReference type="Proteomes" id="UP000010074">
    <property type="component" value="Chromosome"/>
</dbReference>
<keyword evidence="5" id="KW-0472">Membrane</keyword>
<dbReference type="KEGG" id="bbat:Bdt_2418"/>
<feature type="transmembrane region" description="Helical" evidence="5">
    <location>
        <begin position="61"/>
        <end position="79"/>
    </location>
</feature>
<keyword evidence="5" id="KW-0812">Transmembrane</keyword>
<evidence type="ECO:0000256" key="5">
    <source>
        <dbReference type="SAM" id="Phobius"/>
    </source>
</evidence>
<evidence type="ECO:0000313" key="7">
    <source>
        <dbReference type="EMBL" id="AFY02101.1"/>
    </source>
</evidence>
<dbReference type="PANTHER" id="PTHR12151:SF25">
    <property type="entry name" value="LINALOOL DEHYDRATASE_ISOMERASE DOMAIN-CONTAINING PROTEIN"/>
    <property type="match status" value="1"/>
</dbReference>
<dbReference type="Pfam" id="PF02630">
    <property type="entry name" value="SCO1-SenC"/>
    <property type="match status" value="1"/>
</dbReference>
<evidence type="ECO:0000313" key="8">
    <source>
        <dbReference type="Proteomes" id="UP000010074"/>
    </source>
</evidence>
<evidence type="ECO:0000259" key="6">
    <source>
        <dbReference type="PROSITE" id="PS51352"/>
    </source>
</evidence>
<dbReference type="AlphaFoldDB" id="K7YQG5"/>
<dbReference type="Gene3D" id="3.40.30.10">
    <property type="entry name" value="Glutaredoxin"/>
    <property type="match status" value="1"/>
</dbReference>
<dbReference type="InterPro" id="IPR036249">
    <property type="entry name" value="Thioredoxin-like_sf"/>
</dbReference>
<dbReference type="GO" id="GO:0046872">
    <property type="term" value="F:metal ion binding"/>
    <property type="evidence" value="ECO:0007669"/>
    <property type="project" value="UniProtKB-KW"/>
</dbReference>
<evidence type="ECO:0000256" key="4">
    <source>
        <dbReference type="PIRSR" id="PIRSR603782-2"/>
    </source>
</evidence>
<feature type="binding site" evidence="3">
    <location>
        <position position="71"/>
    </location>
    <ligand>
        <name>Cu cation</name>
        <dbReference type="ChEBI" id="CHEBI:23378"/>
    </ligand>
</feature>
<dbReference type="SUPFAM" id="SSF52833">
    <property type="entry name" value="Thioredoxin-like"/>
    <property type="match status" value="1"/>
</dbReference>
<dbReference type="RefSeq" id="WP_015091537.1">
    <property type="nucleotide sequence ID" value="NC_019567.1"/>
</dbReference>
<gene>
    <name evidence="7" type="ORF">Bdt_2418</name>
</gene>
<dbReference type="HOGENOM" id="CLU_843751_0_0_7"/>
<dbReference type="EMBL" id="CP002930">
    <property type="protein sequence ID" value="AFY02101.1"/>
    <property type="molecule type" value="Genomic_DNA"/>
</dbReference>